<keyword evidence="5 8" id="KW-0833">Ubl conjugation pathway</keyword>
<dbReference type="Proteomes" id="UP000037751">
    <property type="component" value="Unassembled WGS sequence"/>
</dbReference>
<comment type="caution">
    <text evidence="16">The sequence shown here is derived from an EMBL/GenBank/DDBJ whole genome shotgun (WGS) entry which is preliminary data.</text>
</comment>
<dbReference type="InterPro" id="IPR042449">
    <property type="entry name" value="Ub-E1_IAD_1"/>
</dbReference>
<protein>
    <recommendedName>
        <fullName evidence="8">Ubiquitin-activating enzyme E1-like</fullName>
    </recommendedName>
</protein>
<feature type="binding site" evidence="10">
    <location>
        <position position="60"/>
    </location>
    <ligand>
        <name>ATP</name>
        <dbReference type="ChEBI" id="CHEBI:30616"/>
    </ligand>
</feature>
<keyword evidence="7 8" id="KW-0067">ATP-binding</keyword>
<dbReference type="InterPro" id="IPR019572">
    <property type="entry name" value="UBA_E1_SCCH"/>
</dbReference>
<dbReference type="PANTHER" id="PTHR10953:SF5">
    <property type="entry name" value="SUMO-ACTIVATING ENZYME SUBUNIT 2"/>
    <property type="match status" value="1"/>
</dbReference>
<dbReference type="InterPro" id="IPR035985">
    <property type="entry name" value="Ubiquitin-activating_enz"/>
</dbReference>
<evidence type="ECO:0000256" key="6">
    <source>
        <dbReference type="ARBA" id="ARBA00022833"/>
    </source>
</evidence>
<feature type="region of interest" description="Disordered" evidence="13">
    <location>
        <begin position="555"/>
        <end position="606"/>
    </location>
</feature>
<dbReference type="PROSITE" id="PS00865">
    <property type="entry name" value="UBIQUITIN_ACTIVAT_2"/>
    <property type="match status" value="1"/>
</dbReference>
<evidence type="ECO:0000256" key="12">
    <source>
        <dbReference type="PROSITE-ProRule" id="PRU10132"/>
    </source>
</evidence>
<dbReference type="InterPro" id="IPR030661">
    <property type="entry name" value="Uba2"/>
</dbReference>
<feature type="active site" description="Glycyl thioester intermediate" evidence="9 12">
    <location>
        <position position="185"/>
    </location>
</feature>
<dbReference type="FunFam" id="3.50.50.80:FF:000002">
    <property type="entry name" value="SUMO-activating enzyme subunit 2"/>
    <property type="match status" value="1"/>
</dbReference>
<name>A0A0M9VQF2_9BASI</name>
<dbReference type="Gene3D" id="3.50.50.80">
    <property type="entry name" value="Ubiquitin-activating enzyme E1, inactive adenylation domain, subdomain 1"/>
    <property type="match status" value="1"/>
</dbReference>
<dbReference type="EMBL" id="LGAV01000002">
    <property type="protein sequence ID" value="KOS15452.1"/>
    <property type="molecule type" value="Genomic_DNA"/>
</dbReference>
<feature type="binding site" evidence="11">
    <location>
        <position position="173"/>
    </location>
    <ligand>
        <name>Zn(2+)</name>
        <dbReference type="ChEBI" id="CHEBI:29105"/>
    </ligand>
</feature>
<dbReference type="Pfam" id="PF00899">
    <property type="entry name" value="ThiF"/>
    <property type="match status" value="1"/>
</dbReference>
<evidence type="ECO:0000259" key="15">
    <source>
        <dbReference type="Pfam" id="PF10585"/>
    </source>
</evidence>
<dbReference type="OrthoDB" id="10255449at2759"/>
<dbReference type="Pfam" id="PF10585">
    <property type="entry name" value="UBA_E1_SCCH"/>
    <property type="match status" value="1"/>
</dbReference>
<feature type="binding site" evidence="10">
    <location>
        <begin position="31"/>
        <end position="36"/>
    </location>
    <ligand>
        <name>ATP</name>
        <dbReference type="ChEBI" id="CHEBI:30616"/>
    </ligand>
</feature>
<evidence type="ECO:0000313" key="16">
    <source>
        <dbReference type="EMBL" id="KOS15452.1"/>
    </source>
</evidence>
<feature type="region of interest" description="Disordered" evidence="13">
    <location>
        <begin position="297"/>
        <end position="316"/>
    </location>
</feature>
<evidence type="ECO:0000256" key="13">
    <source>
        <dbReference type="SAM" id="MobiDB-lite"/>
    </source>
</evidence>
<keyword evidence="17" id="KW-1185">Reference proteome</keyword>
<evidence type="ECO:0000256" key="11">
    <source>
        <dbReference type="PIRSR" id="PIRSR039133-3"/>
    </source>
</evidence>
<dbReference type="InterPro" id="IPR023318">
    <property type="entry name" value="Ub_act_enz_dom_a_sf"/>
</dbReference>
<dbReference type="GO" id="GO:0016925">
    <property type="term" value="P:protein sumoylation"/>
    <property type="evidence" value="ECO:0007669"/>
    <property type="project" value="UniProtKB-UniRule"/>
</dbReference>
<comment type="subunit">
    <text evidence="8">Heterodimer.</text>
</comment>
<dbReference type="GO" id="GO:0046872">
    <property type="term" value="F:metal ion binding"/>
    <property type="evidence" value="ECO:0007669"/>
    <property type="project" value="UniProtKB-KW"/>
</dbReference>
<dbReference type="FunFam" id="1.10.10.520:FF:000011">
    <property type="entry name" value="Ubiquitin-activating enzyme E1-like"/>
    <property type="match status" value="1"/>
</dbReference>
<comment type="pathway">
    <text evidence="1 8">Protein modification; protein sumoylation.</text>
</comment>
<dbReference type="GeneID" id="28728426"/>
<keyword evidence="4 8" id="KW-0547">Nucleotide-binding</keyword>
<dbReference type="Gene3D" id="3.10.290.20">
    <property type="entry name" value="Ubiquitin-like 2 activating enzyme e1b. Chain: B, domain 3"/>
    <property type="match status" value="1"/>
</dbReference>
<feature type="binding site" evidence="11">
    <location>
        <position position="445"/>
    </location>
    <ligand>
        <name>Zn(2+)</name>
        <dbReference type="ChEBI" id="CHEBI:29105"/>
    </ligand>
</feature>
<feature type="binding site" evidence="10">
    <location>
        <position position="84"/>
    </location>
    <ligand>
        <name>ATP</name>
        <dbReference type="ChEBI" id="CHEBI:30616"/>
    </ligand>
</feature>
<feature type="binding site" evidence="11">
    <location>
        <position position="170"/>
    </location>
    <ligand>
        <name>Zn(2+)</name>
        <dbReference type="ChEBI" id="CHEBI:29105"/>
    </ligand>
</feature>
<dbReference type="AlphaFoldDB" id="A0A0M9VQF2"/>
<dbReference type="Gene3D" id="1.10.10.520">
    <property type="entry name" value="Ubiquitin activating enzymes (Uba3). Chain: B, domain 2"/>
    <property type="match status" value="1"/>
</dbReference>
<evidence type="ECO:0000256" key="8">
    <source>
        <dbReference type="PIRNR" id="PIRNR039133"/>
    </source>
</evidence>
<feature type="binding site" evidence="11">
    <location>
        <position position="442"/>
    </location>
    <ligand>
        <name>Zn(2+)</name>
        <dbReference type="ChEBI" id="CHEBI:29105"/>
    </ligand>
</feature>
<keyword evidence="3 8" id="KW-0479">Metal-binding</keyword>
<dbReference type="UniPathway" id="UPA00886"/>
<dbReference type="GO" id="GO:0005524">
    <property type="term" value="F:ATP binding"/>
    <property type="evidence" value="ECO:0007669"/>
    <property type="project" value="UniProtKB-UniRule"/>
</dbReference>
<evidence type="ECO:0000256" key="2">
    <source>
        <dbReference type="ARBA" id="ARBA00005673"/>
    </source>
</evidence>
<accession>A0A0M9VQF2</accession>
<evidence type="ECO:0000256" key="7">
    <source>
        <dbReference type="ARBA" id="ARBA00022840"/>
    </source>
</evidence>
<evidence type="ECO:0000256" key="9">
    <source>
        <dbReference type="PIRSR" id="PIRSR039133-1"/>
    </source>
</evidence>
<dbReference type="InterPro" id="IPR045886">
    <property type="entry name" value="ThiF/MoeB/HesA"/>
</dbReference>
<dbReference type="RefSeq" id="XP_017993084.1">
    <property type="nucleotide sequence ID" value="XM_018136551.1"/>
</dbReference>
<evidence type="ECO:0000313" key="17">
    <source>
        <dbReference type="Proteomes" id="UP000037751"/>
    </source>
</evidence>
<evidence type="ECO:0000256" key="4">
    <source>
        <dbReference type="ARBA" id="ARBA00022741"/>
    </source>
</evidence>
<dbReference type="PIRSF" id="PIRSF039133">
    <property type="entry name" value="SUMO_E1B"/>
    <property type="match status" value="1"/>
</dbReference>
<dbReference type="VEuPathDB" id="FungiDB:Malapachy_2058"/>
<feature type="binding site" evidence="10">
    <location>
        <begin position="68"/>
        <end position="71"/>
    </location>
    <ligand>
        <name>ATP</name>
        <dbReference type="ChEBI" id="CHEBI:30616"/>
    </ligand>
</feature>
<evidence type="ECO:0000256" key="1">
    <source>
        <dbReference type="ARBA" id="ARBA00004718"/>
    </source>
</evidence>
<evidence type="ECO:0000256" key="3">
    <source>
        <dbReference type="ARBA" id="ARBA00022723"/>
    </source>
</evidence>
<feature type="domain" description="THIF-type NAD/FAD binding fold" evidence="14">
    <location>
        <begin position="13"/>
        <end position="443"/>
    </location>
</feature>
<evidence type="ECO:0000256" key="10">
    <source>
        <dbReference type="PIRSR" id="PIRSR039133-2"/>
    </source>
</evidence>
<sequence length="606" mass="66710">MTLSARYAPACAALSEKEMESIHTARILVVGAGGIGCEVLKDLVLVGVGHVEVAVLYQIDLDTIDLSNLNRQFLFQKQHIKQPKALVAKATASAFNPDVTIVAHHANIKSSEFDVAYYGSFDVVLSALDNLDTRRWVNKMCVMARVPLVESGTAGFLGQVQPILATRFECYDCTAHPTPTTFPVCTIRSTPTAPVHCIVWAKNWLFPQLFGEDDDADEQELMQAEQNGENAEELANLRQEARQMRTLREALYASSSTRDACTRIFDKVYNTDIQRLLSMEDMWVHRTKPAPLDLERAMSTPLPDETNASTTSMTLRDRRPLSLSENAALFLSSAEALVQRAKDSPLSFDKDDDDALGFVTAAANLRAHVYHIAEQTRFETKQIAGNIIPAIATTNAIISALVVIQALHMLAARWDQLRVVSLARRATRLFTSFPPAPPQPQCGVCQDVYMRVGIDPAHTTLQDVLEGVRTYLGYDKDAFVSISAGTRILYDPDLDDNVGKRLSDLRVQIGDVLAVADEDGQLATAQWILERSPEGQPLYVAHAVTLPRRAAVPMTAESDDDEIVEVDQAHLPKKRARDDTDEPPAKRTRPAAPAPSAASEDVIVLD</sequence>
<dbReference type="InterPro" id="IPR000594">
    <property type="entry name" value="ThiF_NAD_FAD-bd"/>
</dbReference>
<keyword evidence="6 8" id="KW-0862">Zinc</keyword>
<feature type="domain" description="Ubiquitin-activating enzyme SCCH" evidence="15">
    <location>
        <begin position="338"/>
        <end position="381"/>
    </location>
</feature>
<proteinExistence type="inferred from homology"/>
<dbReference type="GO" id="GO:0031510">
    <property type="term" value="C:SUMO activating enzyme complex"/>
    <property type="evidence" value="ECO:0007669"/>
    <property type="project" value="UniProtKB-UniRule"/>
</dbReference>
<gene>
    <name evidence="16" type="ORF">Malapachy_2058</name>
</gene>
<organism evidence="16 17">
    <name type="scientific">Malassezia pachydermatis</name>
    <dbReference type="NCBI Taxonomy" id="77020"/>
    <lineage>
        <taxon>Eukaryota</taxon>
        <taxon>Fungi</taxon>
        <taxon>Dikarya</taxon>
        <taxon>Basidiomycota</taxon>
        <taxon>Ustilaginomycotina</taxon>
        <taxon>Malasseziomycetes</taxon>
        <taxon>Malasseziales</taxon>
        <taxon>Malasseziaceae</taxon>
        <taxon>Malassezia</taxon>
    </lineage>
</organism>
<evidence type="ECO:0000259" key="14">
    <source>
        <dbReference type="Pfam" id="PF00899"/>
    </source>
</evidence>
<reference evidence="16 17" key="1">
    <citation type="submission" date="2015-07" db="EMBL/GenBank/DDBJ databases">
        <title>Draft Genome Sequence of Malassezia furfur CBS1878 and Malassezia pachydermatis CBS1879.</title>
        <authorList>
            <person name="Triana S."/>
            <person name="Ohm R."/>
            <person name="Gonzalez A."/>
            <person name="DeCock H."/>
            <person name="Restrepo S."/>
            <person name="Celis A."/>
        </authorList>
    </citation>
    <scope>NUCLEOTIDE SEQUENCE [LARGE SCALE GENOMIC DNA]</scope>
    <source>
        <strain evidence="16 17">CBS 1879</strain>
    </source>
</reference>
<dbReference type="STRING" id="77020.A0A0M9VQF2"/>
<feature type="compositionally biased region" description="Low complexity" evidence="13">
    <location>
        <begin position="590"/>
        <end position="599"/>
    </location>
</feature>
<dbReference type="GO" id="GO:0019948">
    <property type="term" value="F:SUMO activating enzyme activity"/>
    <property type="evidence" value="ECO:0007669"/>
    <property type="project" value="UniProtKB-UniRule"/>
</dbReference>
<evidence type="ECO:0000256" key="5">
    <source>
        <dbReference type="ARBA" id="ARBA00022786"/>
    </source>
</evidence>
<dbReference type="PANTHER" id="PTHR10953">
    <property type="entry name" value="UBIQUITIN-ACTIVATING ENZYME E1"/>
    <property type="match status" value="1"/>
</dbReference>
<comment type="similarity">
    <text evidence="2 8">Belongs to the ubiquitin-activating E1 family.</text>
</comment>
<dbReference type="InterPro" id="IPR033127">
    <property type="entry name" value="UBQ-activ_enz_E1_Cys_AS"/>
</dbReference>
<feature type="binding site" evidence="10">
    <location>
        <begin position="129"/>
        <end position="134"/>
    </location>
    <ligand>
        <name>ATP</name>
        <dbReference type="ChEBI" id="CHEBI:30616"/>
    </ligand>
</feature>
<dbReference type="GO" id="GO:0005737">
    <property type="term" value="C:cytoplasm"/>
    <property type="evidence" value="ECO:0007669"/>
    <property type="project" value="TreeGrafter"/>
</dbReference>
<dbReference type="SUPFAM" id="SSF69572">
    <property type="entry name" value="Activating enzymes of the ubiquitin-like proteins"/>
    <property type="match status" value="1"/>
</dbReference>